<evidence type="ECO:0000259" key="5">
    <source>
        <dbReference type="Pfam" id="PF09084"/>
    </source>
</evidence>
<reference key="1">
    <citation type="submission" date="2008-12" db="EMBL/GenBank/DDBJ databases">
        <title>Complete genome sequence of Rhodobacter capsulatus SB1003.</title>
        <authorList>
            <person name="Strnad H."/>
            <person name="Lapidus A."/>
            <person name="Vlcek C."/>
            <person name="Ulbrich P."/>
            <person name="Paces J."/>
            <person name="Maltsev N."/>
            <person name="Kumar V."/>
            <person name="Kogan Y."/>
            <person name="Milgram A."/>
            <person name="Rebrekov D."/>
            <person name="Mazur M."/>
            <person name="Cox R."/>
            <person name="Kyrpides N."/>
            <person name="Kolar M."/>
            <person name="Sachova J."/>
            <person name="Ridl J."/>
            <person name="Ivanova N."/>
            <person name="Kapatral V."/>
            <person name="Los T."/>
            <person name="Lykidis A."/>
            <person name="Mikhailova N."/>
            <person name="Reznik G."/>
            <person name="Vasieva O."/>
            <person name="Fonstein M."/>
            <person name="Paces V."/>
            <person name="Haselkorn R."/>
        </authorList>
    </citation>
    <scope>NUCLEOTIDE SEQUENCE</scope>
    <source>
        <strain>SB1003</strain>
    </source>
</reference>
<dbReference type="CDD" id="cd13563">
    <property type="entry name" value="PBP2_SsuA_like_6"/>
    <property type="match status" value="1"/>
</dbReference>
<dbReference type="eggNOG" id="COG0715">
    <property type="taxonomic scope" value="Bacteria"/>
</dbReference>
<name>D5AT41_RHOCB</name>
<dbReference type="KEGG" id="rcp:RCAP_rcc01402"/>
<proteinExistence type="inferred from homology"/>
<gene>
    <name evidence="6" type="ordered locus">RCAP_rcc01402</name>
</gene>
<dbReference type="STRING" id="272942.RCAP_rcc01402"/>
<evidence type="ECO:0000256" key="3">
    <source>
        <dbReference type="ARBA" id="ARBA00022729"/>
    </source>
</evidence>
<organism evidence="6 7">
    <name type="scientific">Rhodobacter capsulatus (strain ATCC BAA-309 / NBRC 16581 / SB1003)</name>
    <dbReference type="NCBI Taxonomy" id="272942"/>
    <lineage>
        <taxon>Bacteria</taxon>
        <taxon>Pseudomonadati</taxon>
        <taxon>Pseudomonadota</taxon>
        <taxon>Alphaproteobacteria</taxon>
        <taxon>Rhodobacterales</taxon>
        <taxon>Rhodobacter group</taxon>
        <taxon>Rhodobacter</taxon>
    </lineage>
</organism>
<reference evidence="6 7" key="2">
    <citation type="journal article" date="2010" name="J. Bacteriol.">
        <title>Complete genome sequence of the photosynthetic purple nonsulfur bacterium Rhodobacter capsulatus SB 1003.</title>
        <authorList>
            <person name="Strnad H."/>
            <person name="Lapidus A."/>
            <person name="Paces J."/>
            <person name="Ulbrich P."/>
            <person name="Vlcek C."/>
            <person name="Paces V."/>
            <person name="Haselkorn R."/>
        </authorList>
    </citation>
    <scope>NUCLEOTIDE SEQUENCE [LARGE SCALE GENOMIC DNA]</scope>
    <source>
        <strain evidence="7">ATCC BAA-309 / NBRC 16581 / SB1003</strain>
    </source>
</reference>
<feature type="signal peptide" evidence="4">
    <location>
        <begin position="1"/>
        <end position="30"/>
    </location>
</feature>
<evidence type="ECO:0000313" key="7">
    <source>
        <dbReference type="Proteomes" id="UP000002361"/>
    </source>
</evidence>
<keyword evidence="3 4" id="KW-0732">Signal</keyword>
<sequence>MRIRQTGAEMLKHTTLAAALLASGLTGAFADPVKIGLQPWLGYGPLWVAAEKGFFAAHGVEVELSSFNWDQDMTAALASGNLDVVAAATNTAIASFNHGVDQKAFLVMDVSTTADAILAGEGIADVAGLKGRKVAFEAGATSDLLMNYALKVNGMSLADIEHVPMGASEAGLALLSGQVEAAVTYEPYISAALGKDASYKVIYDATQKPGLISDVLTARGDWIAANPALVEGMIKAWDDAIVFIREHPEEGGAMIAKAVGSPMEEFTVGFKGVKLYDAAENAALVTGDFPATLREIAGIMQTSNPDEITKIPALDDVMMTAPVLKVAGK</sequence>
<dbReference type="SUPFAM" id="SSF53850">
    <property type="entry name" value="Periplasmic binding protein-like II"/>
    <property type="match status" value="1"/>
</dbReference>
<protein>
    <submittedName>
        <fullName evidence="6">ABC transporter, substrate-binding protein</fullName>
    </submittedName>
</protein>
<dbReference type="Pfam" id="PF09084">
    <property type="entry name" value="NMT1"/>
    <property type="match status" value="1"/>
</dbReference>
<dbReference type="EMBL" id="CP001312">
    <property type="protein sequence ID" value="ADE85148.1"/>
    <property type="molecule type" value="Genomic_DNA"/>
</dbReference>
<keyword evidence="7" id="KW-1185">Reference proteome</keyword>
<accession>D5AT41</accession>
<evidence type="ECO:0000256" key="2">
    <source>
        <dbReference type="ARBA" id="ARBA00010742"/>
    </source>
</evidence>
<evidence type="ECO:0000313" key="6">
    <source>
        <dbReference type="EMBL" id="ADE85148.1"/>
    </source>
</evidence>
<comment type="similarity">
    <text evidence="2">Belongs to the bacterial solute-binding protein SsuA/TauA family.</text>
</comment>
<dbReference type="HOGENOM" id="CLU_028871_3_2_5"/>
<dbReference type="Gene3D" id="3.40.190.10">
    <property type="entry name" value="Periplasmic binding protein-like II"/>
    <property type="match status" value="2"/>
</dbReference>
<dbReference type="PANTHER" id="PTHR30024">
    <property type="entry name" value="ALIPHATIC SULFONATES-BINDING PROTEIN-RELATED"/>
    <property type="match status" value="1"/>
</dbReference>
<feature type="chain" id="PRO_5003069620" evidence="4">
    <location>
        <begin position="31"/>
        <end position="329"/>
    </location>
</feature>
<dbReference type="AlphaFoldDB" id="D5AT41"/>
<dbReference type="OrthoDB" id="9815602at2"/>
<dbReference type="InterPro" id="IPR015168">
    <property type="entry name" value="SsuA/THI5"/>
</dbReference>
<dbReference type="PANTHER" id="PTHR30024:SF47">
    <property type="entry name" value="TAURINE-BINDING PERIPLASMIC PROTEIN"/>
    <property type="match status" value="1"/>
</dbReference>
<evidence type="ECO:0000256" key="1">
    <source>
        <dbReference type="ARBA" id="ARBA00004418"/>
    </source>
</evidence>
<feature type="domain" description="SsuA/THI5-like" evidence="5">
    <location>
        <begin position="45"/>
        <end position="250"/>
    </location>
</feature>
<comment type="subcellular location">
    <subcellularLocation>
        <location evidence="1">Periplasm</location>
    </subcellularLocation>
</comment>
<dbReference type="Proteomes" id="UP000002361">
    <property type="component" value="Chromosome"/>
</dbReference>
<evidence type="ECO:0000256" key="4">
    <source>
        <dbReference type="SAM" id="SignalP"/>
    </source>
</evidence>
<dbReference type="GO" id="GO:0042597">
    <property type="term" value="C:periplasmic space"/>
    <property type="evidence" value="ECO:0007669"/>
    <property type="project" value="UniProtKB-SubCell"/>
</dbReference>